<sequence>MAIVNNAPARKAQGPRVAQAEMEIGNYFCRIAQVIDLGLHHKDVWDGVNNKFVKDLEKAPVNMLMVTYEFTTEFMKDEQGNDVEDKPRWLSETFPLHPLRVELATSTKRYNAIDPKLEKKGDWGQLGGYPCTVTIAHKKSGKAKIGNVAPPMKGMAVPELKNPVKIFDLSAPDLEIFRSLPEWLQEQIKSNLQYDGSPLQKLLAGGVVESVKVVVEEGVGEDAVEPNVAEDDNQNPW</sequence>
<proteinExistence type="predicted"/>
<dbReference type="KEGG" id="vg:26040363"/>
<evidence type="ECO:0000313" key="1">
    <source>
        <dbReference type="EMBL" id="AJT60741.1"/>
    </source>
</evidence>
<keyword evidence="2" id="KW-1185">Reference proteome</keyword>
<organism evidence="1 2">
    <name type="scientific">Citrobacter phage CVT22</name>
    <dbReference type="NCBI Taxonomy" id="1622234"/>
    <lineage>
        <taxon>Viruses</taxon>
        <taxon>Duplodnaviria</taxon>
        <taxon>Heunggongvirae</taxon>
        <taxon>Uroviricota</taxon>
        <taxon>Caudoviricetes</taxon>
        <taxon>Zobellviridae</taxon>
        <taxon>Citrovirus</taxon>
        <taxon>Citrovirus coptotermitis</taxon>
    </lineage>
</organism>
<dbReference type="InterPro" id="IPR059222">
    <property type="entry name" value="NGO0469-like"/>
</dbReference>
<name>A0A0R6CJ00_9CAUD</name>
<protein>
    <submittedName>
        <fullName evidence="1">Uncharacterized protein</fullName>
    </submittedName>
</protein>
<reference evidence="1 2" key="1">
    <citation type="journal article" date="2015" name="Genome Announc.">
        <title>Complete Genome Sequence of Citrobacter Phage CVT22 Isolated from the Gut of the Formosan Subterranean Termite, Coptotermes formosanus Shiraki.</title>
        <authorList>
            <person name="Tikhe C.V."/>
            <person name="Martin T.M."/>
            <person name="Gissendanner C.R."/>
            <person name="Husseneder C."/>
        </authorList>
    </citation>
    <scope>NUCLEOTIDE SEQUENCE [LARGE SCALE GENOMIC DNA]</scope>
</reference>
<dbReference type="EMBL" id="KP774835">
    <property type="protein sequence ID" value="AJT60741.1"/>
    <property type="molecule type" value="Genomic_DNA"/>
</dbReference>
<dbReference type="RefSeq" id="YP_009168420.1">
    <property type="nucleotide sequence ID" value="NC_027988.2"/>
</dbReference>
<evidence type="ECO:0000313" key="2">
    <source>
        <dbReference type="Proteomes" id="UP000202282"/>
    </source>
</evidence>
<accession>A0A0R6CJ00</accession>
<dbReference type="OrthoDB" id="9960at10239"/>
<dbReference type="NCBIfam" id="NF046043">
    <property type="entry name" value="rep_init_NGO0469"/>
    <property type="match status" value="1"/>
</dbReference>
<dbReference type="GeneID" id="26040363"/>
<dbReference type="Proteomes" id="UP000202282">
    <property type="component" value="Segment"/>
</dbReference>